<gene>
    <name evidence="2" type="ORF">ACFFJ8_11860</name>
</gene>
<dbReference type="Pfam" id="PF01546">
    <property type="entry name" value="Peptidase_M20"/>
    <property type="match status" value="1"/>
</dbReference>
<dbReference type="PANTHER" id="PTHR11014">
    <property type="entry name" value="PEPTIDASE M20 FAMILY MEMBER"/>
    <property type="match status" value="1"/>
</dbReference>
<dbReference type="Proteomes" id="UP001589818">
    <property type="component" value="Unassembled WGS sequence"/>
</dbReference>
<evidence type="ECO:0000313" key="2">
    <source>
        <dbReference type="EMBL" id="MFC0392057.1"/>
    </source>
</evidence>
<evidence type="ECO:0000313" key="3">
    <source>
        <dbReference type="Proteomes" id="UP001589818"/>
    </source>
</evidence>
<reference evidence="2 3" key="1">
    <citation type="submission" date="2024-09" db="EMBL/GenBank/DDBJ databases">
        <authorList>
            <person name="Sun Q."/>
            <person name="Mori K."/>
        </authorList>
    </citation>
    <scope>NUCLEOTIDE SEQUENCE [LARGE SCALE GENOMIC DNA]</scope>
    <source>
        <strain evidence="2 3">CCM 4839</strain>
    </source>
</reference>
<dbReference type="Gene3D" id="3.30.70.360">
    <property type="match status" value="1"/>
</dbReference>
<accession>A0ABV6J8E8</accession>
<dbReference type="NCBIfam" id="TIGR01891">
    <property type="entry name" value="amidohydrolases"/>
    <property type="match status" value="1"/>
</dbReference>
<dbReference type="PANTHER" id="PTHR11014:SF63">
    <property type="entry name" value="METALLOPEPTIDASE, PUTATIVE (AFU_ORTHOLOGUE AFUA_6G09600)-RELATED"/>
    <property type="match status" value="1"/>
</dbReference>
<proteinExistence type="predicted"/>
<dbReference type="Gene3D" id="3.40.630.10">
    <property type="entry name" value="Zn peptidases"/>
    <property type="match status" value="1"/>
</dbReference>
<keyword evidence="3" id="KW-1185">Reference proteome</keyword>
<dbReference type="EMBL" id="JBHLVF010000013">
    <property type="protein sequence ID" value="MFC0392057.1"/>
    <property type="molecule type" value="Genomic_DNA"/>
</dbReference>
<dbReference type="InterPro" id="IPR011650">
    <property type="entry name" value="Peptidase_M20_dimer"/>
</dbReference>
<evidence type="ECO:0000259" key="1">
    <source>
        <dbReference type="Pfam" id="PF07687"/>
    </source>
</evidence>
<dbReference type="InterPro" id="IPR017439">
    <property type="entry name" value="Amidohydrolase"/>
</dbReference>
<sequence length="394" mass="43481">MVRQELFDQADAMKEQIVAWRRHFHRYPELSFQEVETARFVTEHLTSFGNLIISHPTPTSVVARLIGSKPGPVLAIRADMDALPIQEENTFEFTSERPGVMHACGHDGHTAMLLAAAQILSKQQAHLQGEIRFIFQHAEEQIPGGAQQVVDAGALQGVDWIIGMHLLSWIEIGRFGIAYGPMMASMDNFHITIHGRMAHAAYPHQSVDPIAIGTQVVSNLQHIVARYNDPTKPLVVSVTQFHGGTANNVIPSTVEISGTFRTLDPQIRAEAPVLMERIIRGVTEAHGASYAFRVETGYRPLINDHKVTQVMEEVISGLYGREQINIVEPAMGGEDFSAYAQKAPGTFIYIGAANKDKGITYPHHHPRFTIDEDALTAGVKLAIAAAFRFLNEGK</sequence>
<dbReference type="PIRSF" id="PIRSF005962">
    <property type="entry name" value="Pept_M20D_amidohydro"/>
    <property type="match status" value="1"/>
</dbReference>
<dbReference type="SUPFAM" id="SSF55031">
    <property type="entry name" value="Bacterial exopeptidase dimerisation domain"/>
    <property type="match status" value="1"/>
</dbReference>
<name>A0ABV6J8E8_9BACL</name>
<feature type="domain" description="Peptidase M20 dimerisation" evidence="1">
    <location>
        <begin position="188"/>
        <end position="272"/>
    </location>
</feature>
<organism evidence="2 3">
    <name type="scientific">Paenibacillus mendelii</name>
    <dbReference type="NCBI Taxonomy" id="206163"/>
    <lineage>
        <taxon>Bacteria</taxon>
        <taxon>Bacillati</taxon>
        <taxon>Bacillota</taxon>
        <taxon>Bacilli</taxon>
        <taxon>Bacillales</taxon>
        <taxon>Paenibacillaceae</taxon>
        <taxon>Paenibacillus</taxon>
    </lineage>
</organism>
<dbReference type="SUPFAM" id="SSF53187">
    <property type="entry name" value="Zn-dependent exopeptidases"/>
    <property type="match status" value="1"/>
</dbReference>
<protein>
    <submittedName>
        <fullName evidence="2">Amidohydrolase</fullName>
    </submittedName>
</protein>
<comment type="caution">
    <text evidence="2">The sequence shown here is derived from an EMBL/GenBank/DDBJ whole genome shotgun (WGS) entry which is preliminary data.</text>
</comment>
<dbReference type="InterPro" id="IPR036264">
    <property type="entry name" value="Bact_exopeptidase_dim_dom"/>
</dbReference>
<dbReference type="Pfam" id="PF07687">
    <property type="entry name" value="M20_dimer"/>
    <property type="match status" value="1"/>
</dbReference>
<dbReference type="RefSeq" id="WP_309145343.1">
    <property type="nucleotide sequence ID" value="NZ_JANHOF010000007.1"/>
</dbReference>
<dbReference type="InterPro" id="IPR002933">
    <property type="entry name" value="Peptidase_M20"/>
</dbReference>